<sequence>MKKNRADKDVFVLQCVECESDENIMVRLNLFKDFTLSLNDNTTCIARRGREVNRAAISCIRFCSTFVINRLSPSPELNGMVEMLSSARCMAWEQPYPQSLPTHWTEGSSCFSP</sequence>
<protein>
    <submittedName>
        <fullName evidence="1">Uncharacterized protein</fullName>
    </submittedName>
</protein>
<comment type="caution">
    <text evidence="1">The sequence shown here is derived from an EMBL/GenBank/DDBJ whole genome shotgun (WGS) entry which is preliminary data.</text>
</comment>
<evidence type="ECO:0000313" key="1">
    <source>
        <dbReference type="EMBL" id="KAK8537047.1"/>
    </source>
</evidence>
<dbReference type="EMBL" id="JBBPBM010000028">
    <property type="protein sequence ID" value="KAK8537047.1"/>
    <property type="molecule type" value="Genomic_DNA"/>
</dbReference>
<gene>
    <name evidence="1" type="ORF">V6N12_043228</name>
</gene>
<organism evidence="1 2">
    <name type="scientific">Hibiscus sabdariffa</name>
    <name type="common">roselle</name>
    <dbReference type="NCBI Taxonomy" id="183260"/>
    <lineage>
        <taxon>Eukaryota</taxon>
        <taxon>Viridiplantae</taxon>
        <taxon>Streptophyta</taxon>
        <taxon>Embryophyta</taxon>
        <taxon>Tracheophyta</taxon>
        <taxon>Spermatophyta</taxon>
        <taxon>Magnoliopsida</taxon>
        <taxon>eudicotyledons</taxon>
        <taxon>Gunneridae</taxon>
        <taxon>Pentapetalae</taxon>
        <taxon>rosids</taxon>
        <taxon>malvids</taxon>
        <taxon>Malvales</taxon>
        <taxon>Malvaceae</taxon>
        <taxon>Malvoideae</taxon>
        <taxon>Hibiscus</taxon>
    </lineage>
</organism>
<reference evidence="1 2" key="1">
    <citation type="journal article" date="2024" name="G3 (Bethesda)">
        <title>Genome assembly of Hibiscus sabdariffa L. provides insights into metabolisms of medicinal natural products.</title>
        <authorList>
            <person name="Kim T."/>
        </authorList>
    </citation>
    <scope>NUCLEOTIDE SEQUENCE [LARGE SCALE GENOMIC DNA]</scope>
    <source>
        <strain evidence="1">TK-2024</strain>
        <tissue evidence="1">Old leaves</tissue>
    </source>
</reference>
<evidence type="ECO:0000313" key="2">
    <source>
        <dbReference type="Proteomes" id="UP001472677"/>
    </source>
</evidence>
<keyword evidence="2" id="KW-1185">Reference proteome</keyword>
<accession>A0ABR2DDP8</accession>
<proteinExistence type="predicted"/>
<name>A0ABR2DDP8_9ROSI</name>
<dbReference type="Proteomes" id="UP001472677">
    <property type="component" value="Unassembled WGS sequence"/>
</dbReference>